<gene>
    <name evidence="4" type="ORF">BD324DRAFT_633667</name>
</gene>
<dbReference type="SMART" id="SM00717">
    <property type="entry name" value="SANT"/>
    <property type="match status" value="1"/>
</dbReference>
<name>A0A1Y1UAG9_9TREE</name>
<dbReference type="InParanoid" id="A0A1Y1UAG9"/>
<dbReference type="GeneID" id="33558453"/>
<dbReference type="CDD" id="cd00167">
    <property type="entry name" value="SANT"/>
    <property type="match status" value="1"/>
</dbReference>
<evidence type="ECO:0000259" key="2">
    <source>
        <dbReference type="PROSITE" id="PS50090"/>
    </source>
</evidence>
<dbReference type="InterPro" id="IPR017930">
    <property type="entry name" value="Myb_dom"/>
</dbReference>
<dbReference type="RefSeq" id="XP_021869249.1">
    <property type="nucleotide sequence ID" value="XM_022016644.1"/>
</dbReference>
<feature type="compositionally biased region" description="Polar residues" evidence="1">
    <location>
        <begin position="465"/>
        <end position="475"/>
    </location>
</feature>
<feature type="compositionally biased region" description="Polar residues" evidence="1">
    <location>
        <begin position="1"/>
        <end position="35"/>
    </location>
</feature>
<dbReference type="SUPFAM" id="SSF46689">
    <property type="entry name" value="Homeodomain-like"/>
    <property type="match status" value="1"/>
</dbReference>
<dbReference type="PROSITE" id="PS51294">
    <property type="entry name" value="HTH_MYB"/>
    <property type="match status" value="1"/>
</dbReference>
<dbReference type="Gene3D" id="1.10.10.60">
    <property type="entry name" value="Homeodomain-like"/>
    <property type="match status" value="1"/>
</dbReference>
<sequence length="789" mass="85971">MDPSAITFSTSKTTPFSGIQPTTPTFEPSLSSPETPSADLATPAQSQSSKRESGKLVMEIEHASEDADESVGLGYGDVRSQKGKQRDLGRDEEIINIAIGSSSSGQISPVIPSSRRSTIDEGTNESSEELLDDERLRRMEEKLSGFQIEKDSAGAEGKHELLGMVRSLLIPMKEHLPFMRSQIAAQKETILTLQRQSIISEQLMKVERERHAAERDSWRAETKALLKVRDEEIASGARPKKLLDLDVGYHQELEAANKRLEMDNRLMAPRLADASQQVDKLVNELRYLRPYVIMPTAPIAEPHGPEQSGQGQPGEPSRRRHAGSPTKMRNQTTMGDARTELLLLAARKLRTLRQQDDHVGLVTLDELKRGGVVGPDGGVGYVEGYGGLMLDADDAEDELSESDDDLAAVDHRRGAGSGSAHKKGKRAAPAVPSTPSRNKAQRPPATTPGGSNFNDLLRAAELADRSTSPTPASRSNTRKRADSIGERPISPKRHRREPPATDWIPRRTGKNANRGPRLASPSGDDYEDSQEDAGLDLLLQASQLDVSHSRSNPQSATAPLPSSSRFEGMLEGPKQPGGRLARLDGALAPAIDLRARTEGQGSNADFSSQQIDPSLLDTAVTATPTNRRRDSDAAQIHTPARRQPVFLEPSADFDEGDGDYDEDDILRSAPPSVLDMAPGAFASPSGATVPGLGKYVHLTSNIPARRMRSPYLKWTVEEDELLARAVALHGEKWDLVSKGVPTRSYHQVRQRWLRKTGAFDKKIGQERTGEDETSPSPGNKSAKKKKAMA</sequence>
<dbReference type="AlphaFoldDB" id="A0A1Y1UAG9"/>
<evidence type="ECO:0000313" key="5">
    <source>
        <dbReference type="Proteomes" id="UP000193218"/>
    </source>
</evidence>
<protein>
    <submittedName>
        <fullName evidence="4">Uncharacterized protein</fullName>
    </submittedName>
</protein>
<dbReference type="PROSITE" id="PS50090">
    <property type="entry name" value="MYB_LIKE"/>
    <property type="match status" value="1"/>
</dbReference>
<feature type="compositionally biased region" description="Basic and acidic residues" evidence="1">
    <location>
        <begin position="757"/>
        <end position="770"/>
    </location>
</feature>
<feature type="compositionally biased region" description="Low complexity" evidence="1">
    <location>
        <begin position="301"/>
        <end position="315"/>
    </location>
</feature>
<dbReference type="Proteomes" id="UP000193218">
    <property type="component" value="Unassembled WGS sequence"/>
</dbReference>
<feature type="compositionally biased region" description="Polar residues" evidence="1">
    <location>
        <begin position="540"/>
        <end position="565"/>
    </location>
</feature>
<dbReference type="EMBL" id="NBSH01000012">
    <property type="protein sequence ID" value="ORX35033.1"/>
    <property type="molecule type" value="Genomic_DNA"/>
</dbReference>
<feature type="region of interest" description="Disordered" evidence="1">
    <location>
        <begin position="104"/>
        <end position="129"/>
    </location>
</feature>
<dbReference type="Pfam" id="PF00249">
    <property type="entry name" value="Myb_DNA-binding"/>
    <property type="match status" value="1"/>
</dbReference>
<accession>A0A1Y1UAG9</accession>
<organism evidence="4 5">
    <name type="scientific">Kockovaella imperatae</name>
    <dbReference type="NCBI Taxonomy" id="4999"/>
    <lineage>
        <taxon>Eukaryota</taxon>
        <taxon>Fungi</taxon>
        <taxon>Dikarya</taxon>
        <taxon>Basidiomycota</taxon>
        <taxon>Agaricomycotina</taxon>
        <taxon>Tremellomycetes</taxon>
        <taxon>Tremellales</taxon>
        <taxon>Cuniculitremaceae</taxon>
        <taxon>Kockovaella</taxon>
    </lineage>
</organism>
<reference evidence="4 5" key="1">
    <citation type="submission" date="2017-03" db="EMBL/GenBank/DDBJ databases">
        <title>Widespread Adenine N6-methylation of Active Genes in Fungi.</title>
        <authorList>
            <consortium name="DOE Joint Genome Institute"/>
            <person name="Mondo S.J."/>
            <person name="Dannebaum R.O."/>
            <person name="Kuo R.C."/>
            <person name="Louie K.B."/>
            <person name="Bewick A.J."/>
            <person name="Labutti K."/>
            <person name="Haridas S."/>
            <person name="Kuo A."/>
            <person name="Salamov A."/>
            <person name="Ahrendt S.R."/>
            <person name="Lau R."/>
            <person name="Bowen B.P."/>
            <person name="Lipzen A."/>
            <person name="Sullivan W."/>
            <person name="Andreopoulos W.B."/>
            <person name="Clum A."/>
            <person name="Lindquist E."/>
            <person name="Daum C."/>
            <person name="Northen T.R."/>
            <person name="Ramamoorthy G."/>
            <person name="Schmitz R.J."/>
            <person name="Gryganskyi A."/>
            <person name="Culley D."/>
            <person name="Magnuson J."/>
            <person name="James T.Y."/>
            <person name="O'Malley M.A."/>
            <person name="Stajich J.E."/>
            <person name="Spatafora J.W."/>
            <person name="Visel A."/>
            <person name="Grigoriev I.V."/>
        </authorList>
    </citation>
    <scope>NUCLEOTIDE SEQUENCE [LARGE SCALE GENOMIC DNA]</scope>
    <source>
        <strain evidence="4 5">NRRL Y-17943</strain>
    </source>
</reference>
<comment type="caution">
    <text evidence="4">The sequence shown here is derived from an EMBL/GenBank/DDBJ whole genome shotgun (WGS) entry which is preliminary data.</text>
</comment>
<feature type="compositionally biased region" description="Basic and acidic residues" evidence="1">
    <location>
        <begin position="49"/>
        <end position="65"/>
    </location>
</feature>
<feature type="compositionally biased region" description="Acidic residues" evidence="1">
    <location>
        <begin position="524"/>
        <end position="534"/>
    </location>
</feature>
<evidence type="ECO:0000259" key="3">
    <source>
        <dbReference type="PROSITE" id="PS51294"/>
    </source>
</evidence>
<feature type="domain" description="HTH myb-type" evidence="3">
    <location>
        <begin position="713"/>
        <end position="763"/>
    </location>
</feature>
<dbReference type="STRING" id="4999.A0A1Y1UAG9"/>
<proteinExistence type="predicted"/>
<feature type="compositionally biased region" description="Low complexity" evidence="1">
    <location>
        <begin position="104"/>
        <end position="114"/>
    </location>
</feature>
<evidence type="ECO:0000313" key="4">
    <source>
        <dbReference type="EMBL" id="ORX35033.1"/>
    </source>
</evidence>
<dbReference type="InterPro" id="IPR001005">
    <property type="entry name" value="SANT/Myb"/>
</dbReference>
<feature type="region of interest" description="Disordered" evidence="1">
    <location>
        <begin position="1"/>
        <end position="87"/>
    </location>
</feature>
<dbReference type="InterPro" id="IPR009057">
    <property type="entry name" value="Homeodomain-like_sf"/>
</dbReference>
<feature type="region of interest" description="Disordered" evidence="1">
    <location>
        <begin position="756"/>
        <end position="789"/>
    </location>
</feature>
<feature type="region of interest" description="Disordered" evidence="1">
    <location>
        <begin position="411"/>
        <end position="581"/>
    </location>
</feature>
<feature type="region of interest" description="Disordered" evidence="1">
    <location>
        <begin position="298"/>
        <end position="336"/>
    </location>
</feature>
<evidence type="ECO:0000256" key="1">
    <source>
        <dbReference type="SAM" id="MobiDB-lite"/>
    </source>
</evidence>
<feature type="domain" description="Myb-like" evidence="2">
    <location>
        <begin position="713"/>
        <end position="756"/>
    </location>
</feature>
<dbReference type="OrthoDB" id="2143914at2759"/>
<keyword evidence="5" id="KW-1185">Reference proteome</keyword>